<dbReference type="EMBL" id="JBHFQA010000020">
    <property type="protein sequence ID" value="KAL2081426.1"/>
    <property type="molecule type" value="Genomic_DNA"/>
</dbReference>
<feature type="signal peptide" evidence="9">
    <location>
        <begin position="1"/>
        <end position="22"/>
    </location>
</feature>
<name>A0ABD1J5T9_9TELE</name>
<dbReference type="PANTHER" id="PTHR10035:SF2">
    <property type="entry name" value="T-CELL SURFACE GLYCOPROTEIN CD3 ZETA CHAIN"/>
    <property type="match status" value="1"/>
</dbReference>
<evidence type="ECO:0000256" key="6">
    <source>
        <dbReference type="ARBA" id="ARBA00023170"/>
    </source>
</evidence>
<feature type="transmembrane region" description="Helical" evidence="8">
    <location>
        <begin position="32"/>
        <end position="49"/>
    </location>
</feature>
<keyword evidence="8" id="KW-0472">Membrane</keyword>
<accession>A0ABD1J5T9</accession>
<keyword evidence="4" id="KW-0391">Immunity</keyword>
<evidence type="ECO:0000256" key="5">
    <source>
        <dbReference type="ARBA" id="ARBA00023130"/>
    </source>
</evidence>
<evidence type="ECO:0000256" key="4">
    <source>
        <dbReference type="ARBA" id="ARBA00022859"/>
    </source>
</evidence>
<evidence type="ECO:0008006" key="12">
    <source>
        <dbReference type="Google" id="ProtNLM"/>
    </source>
</evidence>
<reference evidence="10 11" key="1">
    <citation type="submission" date="2024-09" db="EMBL/GenBank/DDBJ databases">
        <title>A chromosome-level genome assembly of Gray's grenadier anchovy, Coilia grayii.</title>
        <authorList>
            <person name="Fu Z."/>
        </authorList>
    </citation>
    <scope>NUCLEOTIDE SEQUENCE [LARGE SCALE GENOMIC DNA]</scope>
    <source>
        <strain evidence="10">G4</strain>
        <tissue evidence="10">Muscle</tissue>
    </source>
</reference>
<evidence type="ECO:0000256" key="1">
    <source>
        <dbReference type="ARBA" id="ARBA00004251"/>
    </source>
</evidence>
<keyword evidence="9" id="KW-0732">Signal</keyword>
<dbReference type="InterPro" id="IPR021663">
    <property type="entry name" value="CD3_zeta/IgE_Fc_rcpt_gamma"/>
</dbReference>
<dbReference type="Proteomes" id="UP001591681">
    <property type="component" value="Unassembled WGS sequence"/>
</dbReference>
<dbReference type="InterPro" id="IPR024128">
    <property type="entry name" value="T-cell_CD3_zeta"/>
</dbReference>
<dbReference type="AlphaFoldDB" id="A0ABD1J5T9"/>
<keyword evidence="3" id="KW-0597">Phosphoprotein</keyword>
<feature type="compositionally biased region" description="Polar residues" evidence="7">
    <location>
        <begin position="94"/>
        <end position="116"/>
    </location>
</feature>
<keyword evidence="8" id="KW-1133">Transmembrane helix</keyword>
<evidence type="ECO:0000256" key="7">
    <source>
        <dbReference type="SAM" id="MobiDB-lite"/>
    </source>
</evidence>
<comment type="subcellular location">
    <subcellularLocation>
        <location evidence="1">Cell membrane</location>
        <topology evidence="1">Single-pass type I membrane protein</topology>
    </subcellularLocation>
</comment>
<sequence length="160" mass="17552">MARMRGTTRLLALAMMAHVADATVSDPVICYMLDAFLLLYCIVFTALFFRQKFAGSPPVTQGENNETQEGEGGTYEAVGTQSNPEGGAVRRQRGQATDDNYATLQHRTGDTYSKIQTKNKKKKKDAQAEKSGVYESLAGPSADTYNSLEMRPLPPRNPPN</sequence>
<evidence type="ECO:0000313" key="10">
    <source>
        <dbReference type="EMBL" id="KAL2081426.1"/>
    </source>
</evidence>
<dbReference type="PANTHER" id="PTHR10035">
    <property type="entry name" value="T-CELL SURFACE GLYCOPROTEIN CD3 ZETA CHAIN"/>
    <property type="match status" value="1"/>
</dbReference>
<dbReference type="Pfam" id="PF11628">
    <property type="entry name" value="TCR_zetazeta"/>
    <property type="match status" value="1"/>
</dbReference>
<evidence type="ECO:0000256" key="3">
    <source>
        <dbReference type="ARBA" id="ARBA00022553"/>
    </source>
</evidence>
<evidence type="ECO:0000256" key="9">
    <source>
        <dbReference type="SAM" id="SignalP"/>
    </source>
</evidence>
<evidence type="ECO:0000256" key="2">
    <source>
        <dbReference type="ARBA" id="ARBA00022475"/>
    </source>
</evidence>
<feature type="chain" id="PRO_5044789882" description="T-cell surface glycoprotein CD3 zeta chain" evidence="9">
    <location>
        <begin position="23"/>
        <end position="160"/>
    </location>
</feature>
<keyword evidence="2" id="KW-1003">Cell membrane</keyword>
<keyword evidence="5" id="KW-1064">Adaptive immunity</keyword>
<proteinExistence type="predicted"/>
<comment type="caution">
    <text evidence="10">The sequence shown here is derived from an EMBL/GenBank/DDBJ whole genome shotgun (WGS) entry which is preliminary data.</text>
</comment>
<evidence type="ECO:0000256" key="8">
    <source>
        <dbReference type="SAM" id="Phobius"/>
    </source>
</evidence>
<keyword evidence="8" id="KW-0812">Transmembrane</keyword>
<organism evidence="10 11">
    <name type="scientific">Coilia grayii</name>
    <name type="common">Gray's grenadier anchovy</name>
    <dbReference type="NCBI Taxonomy" id="363190"/>
    <lineage>
        <taxon>Eukaryota</taxon>
        <taxon>Metazoa</taxon>
        <taxon>Chordata</taxon>
        <taxon>Craniata</taxon>
        <taxon>Vertebrata</taxon>
        <taxon>Euteleostomi</taxon>
        <taxon>Actinopterygii</taxon>
        <taxon>Neopterygii</taxon>
        <taxon>Teleostei</taxon>
        <taxon>Clupei</taxon>
        <taxon>Clupeiformes</taxon>
        <taxon>Clupeoidei</taxon>
        <taxon>Engraulidae</taxon>
        <taxon>Coilinae</taxon>
        <taxon>Coilia</taxon>
    </lineage>
</organism>
<evidence type="ECO:0000313" key="11">
    <source>
        <dbReference type="Proteomes" id="UP001591681"/>
    </source>
</evidence>
<protein>
    <recommendedName>
        <fullName evidence="12">T-cell surface glycoprotein CD3 zeta chain</fullName>
    </recommendedName>
</protein>
<dbReference type="GO" id="GO:0002250">
    <property type="term" value="P:adaptive immune response"/>
    <property type="evidence" value="ECO:0007669"/>
    <property type="project" value="UniProtKB-KW"/>
</dbReference>
<feature type="region of interest" description="Disordered" evidence="7">
    <location>
        <begin position="55"/>
        <end position="160"/>
    </location>
</feature>
<gene>
    <name evidence="10" type="ORF">ACEWY4_023279</name>
</gene>
<keyword evidence="11" id="KW-1185">Reference proteome</keyword>
<dbReference type="GO" id="GO:0098797">
    <property type="term" value="C:plasma membrane protein complex"/>
    <property type="evidence" value="ECO:0007669"/>
    <property type="project" value="UniProtKB-ARBA"/>
</dbReference>
<keyword evidence="6" id="KW-0675">Receptor</keyword>